<dbReference type="GO" id="GO:0005886">
    <property type="term" value="C:plasma membrane"/>
    <property type="evidence" value="ECO:0007669"/>
    <property type="project" value="TreeGrafter"/>
</dbReference>
<dbReference type="PANTHER" id="PTHR42724:SF1">
    <property type="entry name" value="TETRAACYLDISACCHARIDE 4'-KINASE, MITOCHONDRIAL-RELATED"/>
    <property type="match status" value="1"/>
</dbReference>
<dbReference type="GO" id="GO:0009244">
    <property type="term" value="P:lipopolysaccharide core region biosynthetic process"/>
    <property type="evidence" value="ECO:0007669"/>
    <property type="project" value="TreeGrafter"/>
</dbReference>
<feature type="region of interest" description="Disordered" evidence="14">
    <location>
        <begin position="1"/>
        <end position="28"/>
    </location>
</feature>
<dbReference type="GO" id="GO:0005524">
    <property type="term" value="F:ATP binding"/>
    <property type="evidence" value="ECO:0007669"/>
    <property type="project" value="UniProtKB-UniRule"/>
</dbReference>
<dbReference type="Proteomes" id="UP000534783">
    <property type="component" value="Unassembled WGS sequence"/>
</dbReference>
<evidence type="ECO:0000256" key="10">
    <source>
        <dbReference type="ARBA" id="ARBA00022840"/>
    </source>
</evidence>
<keyword evidence="11 13" id="KW-0443">Lipid metabolism</keyword>
<dbReference type="InterPro" id="IPR027417">
    <property type="entry name" value="P-loop_NTPase"/>
</dbReference>
<dbReference type="Pfam" id="PF02606">
    <property type="entry name" value="LpxK"/>
    <property type="match status" value="1"/>
</dbReference>
<organism evidence="15 16">
    <name type="scientific">Candidatus Manganitrophus noduliformans</name>
    <dbReference type="NCBI Taxonomy" id="2606439"/>
    <lineage>
        <taxon>Bacteria</taxon>
        <taxon>Pseudomonadati</taxon>
        <taxon>Nitrospirota</taxon>
        <taxon>Nitrospiria</taxon>
        <taxon>Candidatus Troglogloeales</taxon>
        <taxon>Candidatus Manganitrophaceae</taxon>
        <taxon>Candidatus Manganitrophus</taxon>
    </lineage>
</organism>
<evidence type="ECO:0000256" key="7">
    <source>
        <dbReference type="ARBA" id="ARBA00022679"/>
    </source>
</evidence>
<dbReference type="GO" id="GO:0009245">
    <property type="term" value="P:lipid A biosynthetic process"/>
    <property type="evidence" value="ECO:0007669"/>
    <property type="project" value="UniProtKB-UniRule"/>
</dbReference>
<evidence type="ECO:0000256" key="13">
    <source>
        <dbReference type="HAMAP-Rule" id="MF_00409"/>
    </source>
</evidence>
<dbReference type="PANTHER" id="PTHR42724">
    <property type="entry name" value="TETRAACYLDISACCHARIDE 4'-KINASE"/>
    <property type="match status" value="1"/>
</dbReference>
<keyword evidence="8 13" id="KW-0547">Nucleotide-binding</keyword>
<name>A0A7X6IAZ5_9BACT</name>
<dbReference type="SUPFAM" id="SSF52540">
    <property type="entry name" value="P-loop containing nucleoside triphosphate hydrolases"/>
    <property type="match status" value="1"/>
</dbReference>
<evidence type="ECO:0000256" key="8">
    <source>
        <dbReference type="ARBA" id="ARBA00022741"/>
    </source>
</evidence>
<evidence type="ECO:0000256" key="11">
    <source>
        <dbReference type="ARBA" id="ARBA00023098"/>
    </source>
</evidence>
<evidence type="ECO:0000256" key="9">
    <source>
        <dbReference type="ARBA" id="ARBA00022777"/>
    </source>
</evidence>
<keyword evidence="9 13" id="KW-0418">Kinase</keyword>
<evidence type="ECO:0000256" key="4">
    <source>
        <dbReference type="ARBA" id="ARBA00016436"/>
    </source>
</evidence>
<sequence length="414" mass="46567">MADAASRRDEEAGGERVSSRSGKPGCGHAKLRAGCAVARKLNPNQKGNRRRVPLWKWVWNKGRGVSETILFPFSILASLYGLSCRLRILLYEKGMLPRKKVDCLVVSIGNLTVGGTGKTPFTIFLAKKWQERGYTVGIVSRGYRGTYKGPLRLVSDGQEILERPETAGDEPYLMAQRLKGIPILVSSDRYKGCQWLLERFHLDLILLDDGFQHIRLHRDLNILLVDATNPFGNGALLPRGALREPLSEVRRADVVIFTRSEDQADASEWIGEIERFGKPCVRTSFQPSRLIDVRNGTALPAGTLVKEPVLSFCGIGNPDSFGMLLKRLGVDLREQVVFRDHHSYQLSDLEKIRKKADQLGAKWVVTTEKDAVKIKALLPKDFVVWALRVDIIFWEDPAKWESLLFHSKPTLRSV</sequence>
<dbReference type="NCBIfam" id="TIGR00682">
    <property type="entry name" value="lpxK"/>
    <property type="match status" value="1"/>
</dbReference>
<dbReference type="UniPathway" id="UPA00359">
    <property type="reaction ID" value="UER00482"/>
</dbReference>
<evidence type="ECO:0000256" key="6">
    <source>
        <dbReference type="ARBA" id="ARBA00022556"/>
    </source>
</evidence>
<dbReference type="HAMAP" id="MF_00409">
    <property type="entry name" value="LpxK"/>
    <property type="match status" value="1"/>
</dbReference>
<evidence type="ECO:0000313" key="16">
    <source>
        <dbReference type="Proteomes" id="UP000534783"/>
    </source>
</evidence>
<feature type="compositionally biased region" description="Basic and acidic residues" evidence="14">
    <location>
        <begin position="1"/>
        <end position="18"/>
    </location>
</feature>
<comment type="function">
    <text evidence="1 13">Transfers the gamma-phosphate of ATP to the 4'-position of a tetraacyldisaccharide 1-phosphate intermediate (termed DS-1-P) to form tetraacyldisaccharide 1,4'-bis-phosphate (lipid IVA).</text>
</comment>
<evidence type="ECO:0000313" key="15">
    <source>
        <dbReference type="EMBL" id="NKE70986.1"/>
    </source>
</evidence>
<evidence type="ECO:0000256" key="3">
    <source>
        <dbReference type="ARBA" id="ARBA00012071"/>
    </source>
</evidence>
<evidence type="ECO:0000256" key="5">
    <source>
        <dbReference type="ARBA" id="ARBA00022516"/>
    </source>
</evidence>
<proteinExistence type="inferred from homology"/>
<feature type="binding site" evidence="13">
    <location>
        <begin position="112"/>
        <end position="119"/>
    </location>
    <ligand>
        <name>ATP</name>
        <dbReference type="ChEBI" id="CHEBI:30616"/>
    </ligand>
</feature>
<evidence type="ECO:0000256" key="14">
    <source>
        <dbReference type="SAM" id="MobiDB-lite"/>
    </source>
</evidence>
<keyword evidence="6 13" id="KW-0441">Lipid A biosynthesis</keyword>
<comment type="caution">
    <text evidence="15">The sequence shown here is derived from an EMBL/GenBank/DDBJ whole genome shotgun (WGS) entry which is preliminary data.</text>
</comment>
<evidence type="ECO:0000256" key="2">
    <source>
        <dbReference type="ARBA" id="ARBA00004870"/>
    </source>
</evidence>
<keyword evidence="16" id="KW-1185">Reference proteome</keyword>
<keyword evidence="10 13" id="KW-0067">ATP-binding</keyword>
<dbReference type="AlphaFoldDB" id="A0A7X6IAZ5"/>
<keyword evidence="5 13" id="KW-0444">Lipid biosynthesis</keyword>
<comment type="catalytic activity">
    <reaction evidence="13">
        <text>a lipid A disaccharide + ATP = a lipid IVA + ADP + H(+)</text>
        <dbReference type="Rhea" id="RHEA:67840"/>
        <dbReference type="ChEBI" id="CHEBI:15378"/>
        <dbReference type="ChEBI" id="CHEBI:30616"/>
        <dbReference type="ChEBI" id="CHEBI:176343"/>
        <dbReference type="ChEBI" id="CHEBI:176425"/>
        <dbReference type="ChEBI" id="CHEBI:456216"/>
        <dbReference type="EC" id="2.7.1.130"/>
    </reaction>
</comment>
<keyword evidence="7 13" id="KW-0808">Transferase</keyword>
<protein>
    <recommendedName>
        <fullName evidence="4 13">Tetraacyldisaccharide 4'-kinase</fullName>
        <ecNumber evidence="3 13">2.7.1.130</ecNumber>
    </recommendedName>
    <alternativeName>
        <fullName evidence="12 13">Lipid A 4'-kinase</fullName>
    </alternativeName>
</protein>
<reference evidence="15 16" key="1">
    <citation type="journal article" date="2020" name="Nature">
        <title>Bacterial chemolithoautotrophy via manganese oxidation.</title>
        <authorList>
            <person name="Yu H."/>
            <person name="Leadbetter J.R."/>
        </authorList>
    </citation>
    <scope>NUCLEOTIDE SEQUENCE [LARGE SCALE GENOMIC DNA]</scope>
    <source>
        <strain evidence="15 16">Mn-1</strain>
    </source>
</reference>
<gene>
    <name evidence="13 15" type="primary">lpxK</name>
    <name evidence="15" type="ORF">MNODULE_09575</name>
</gene>
<dbReference type="GO" id="GO:0009029">
    <property type="term" value="F:lipid-A 4'-kinase activity"/>
    <property type="evidence" value="ECO:0007669"/>
    <property type="project" value="UniProtKB-UniRule"/>
</dbReference>
<evidence type="ECO:0000256" key="1">
    <source>
        <dbReference type="ARBA" id="ARBA00002274"/>
    </source>
</evidence>
<comment type="similarity">
    <text evidence="13">Belongs to the LpxK family.</text>
</comment>
<evidence type="ECO:0000256" key="12">
    <source>
        <dbReference type="ARBA" id="ARBA00029757"/>
    </source>
</evidence>
<comment type="pathway">
    <text evidence="2 13">Glycolipid biosynthesis; lipid IV(A) biosynthesis; lipid IV(A) from (3R)-3-hydroxytetradecanoyl-[acyl-carrier-protein] and UDP-N-acetyl-alpha-D-glucosamine: step 6/6.</text>
</comment>
<dbReference type="InterPro" id="IPR003758">
    <property type="entry name" value="LpxK"/>
</dbReference>
<dbReference type="EC" id="2.7.1.130" evidence="3 13"/>
<dbReference type="EMBL" id="VTOW01000002">
    <property type="protein sequence ID" value="NKE70986.1"/>
    <property type="molecule type" value="Genomic_DNA"/>
</dbReference>
<accession>A0A7X6IAZ5</accession>